<dbReference type="Proteomes" id="UP000663859">
    <property type="component" value="Unassembled WGS sequence"/>
</dbReference>
<dbReference type="SUPFAM" id="SSF55594">
    <property type="entry name" value="HPr-like"/>
    <property type="match status" value="1"/>
</dbReference>
<evidence type="ECO:0000256" key="3">
    <source>
        <dbReference type="ARBA" id="ARBA00022490"/>
    </source>
</evidence>
<evidence type="ECO:0000256" key="4">
    <source>
        <dbReference type="ARBA" id="ARBA00022683"/>
    </source>
</evidence>
<comment type="subcellular location">
    <subcellularLocation>
        <location evidence="1">Cytoplasm</location>
    </subcellularLocation>
</comment>
<dbReference type="InterPro" id="IPR035895">
    <property type="entry name" value="HPr-like_sf"/>
</dbReference>
<accession>A0A8J2FSV7</accession>
<dbReference type="PRINTS" id="PR00107">
    <property type="entry name" value="PHOSPHOCPHPR"/>
</dbReference>
<evidence type="ECO:0000259" key="5">
    <source>
        <dbReference type="PROSITE" id="PS51350"/>
    </source>
</evidence>
<gene>
    <name evidence="6" type="primary">ptsH</name>
    <name evidence="6" type="ORF">MPNT_30075</name>
</gene>
<dbReference type="AlphaFoldDB" id="A0A8J2FSV7"/>
<comment type="similarity">
    <text evidence="2">Belongs to the HPr family.</text>
</comment>
<dbReference type="InterPro" id="IPR002114">
    <property type="entry name" value="PTS_HPr_Ser_P_site"/>
</dbReference>
<evidence type="ECO:0000256" key="1">
    <source>
        <dbReference type="ARBA" id="ARBA00004496"/>
    </source>
</evidence>
<name>A0A8J2FSV7_9BACT</name>
<evidence type="ECO:0000313" key="6">
    <source>
        <dbReference type="EMBL" id="CAF0698951.1"/>
    </source>
</evidence>
<dbReference type="NCBIfam" id="TIGR01003">
    <property type="entry name" value="PTS_HPr_family"/>
    <property type="match status" value="1"/>
</dbReference>
<proteinExistence type="inferred from homology"/>
<dbReference type="Gene3D" id="3.30.1340.10">
    <property type="entry name" value="HPr-like"/>
    <property type="match status" value="1"/>
</dbReference>
<comment type="caution">
    <text evidence="6">The sequence shown here is derived from an EMBL/GenBank/DDBJ whole genome shotgun (WGS) entry which is preliminary data.</text>
</comment>
<dbReference type="RefSeq" id="WP_174582069.1">
    <property type="nucleotide sequence ID" value="NZ_CAJNOB010000023.1"/>
</dbReference>
<keyword evidence="4" id="KW-0598">Phosphotransferase system</keyword>
<dbReference type="Pfam" id="PF00381">
    <property type="entry name" value="PTS-HPr"/>
    <property type="match status" value="1"/>
</dbReference>
<keyword evidence="7" id="KW-1185">Reference proteome</keyword>
<dbReference type="GO" id="GO:0009401">
    <property type="term" value="P:phosphoenolpyruvate-dependent sugar phosphotransferase system"/>
    <property type="evidence" value="ECO:0007669"/>
    <property type="project" value="UniProtKB-KW"/>
</dbReference>
<feature type="domain" description="HPr" evidence="5">
    <location>
        <begin position="18"/>
        <end position="105"/>
    </location>
</feature>
<dbReference type="CDD" id="cd00367">
    <property type="entry name" value="PTS-HPr_like"/>
    <property type="match status" value="1"/>
</dbReference>
<keyword evidence="3" id="KW-0963">Cytoplasm</keyword>
<organism evidence="6 7">
    <name type="scientific">Candidatus Methylacidithermus pantelleriae</name>
    <dbReference type="NCBI Taxonomy" id="2744239"/>
    <lineage>
        <taxon>Bacteria</taxon>
        <taxon>Pseudomonadati</taxon>
        <taxon>Verrucomicrobiota</taxon>
        <taxon>Methylacidiphilae</taxon>
        <taxon>Methylacidiphilales</taxon>
        <taxon>Methylacidiphilaceae</taxon>
        <taxon>Candidatus Methylacidithermus</taxon>
    </lineage>
</organism>
<evidence type="ECO:0000256" key="2">
    <source>
        <dbReference type="ARBA" id="ARBA00010736"/>
    </source>
</evidence>
<dbReference type="PANTHER" id="PTHR33705">
    <property type="entry name" value="PHOSPHOCARRIER PROTEIN HPR"/>
    <property type="match status" value="1"/>
</dbReference>
<evidence type="ECO:0000313" key="7">
    <source>
        <dbReference type="Proteomes" id="UP000663859"/>
    </source>
</evidence>
<dbReference type="InterPro" id="IPR050399">
    <property type="entry name" value="HPr"/>
</dbReference>
<dbReference type="PROSITE" id="PS00589">
    <property type="entry name" value="PTS_HPR_SER"/>
    <property type="match status" value="1"/>
</dbReference>
<dbReference type="InterPro" id="IPR000032">
    <property type="entry name" value="HPr-like"/>
</dbReference>
<dbReference type="InterPro" id="IPR001020">
    <property type="entry name" value="PTS_HPr_His_P_site"/>
</dbReference>
<dbReference type="EMBL" id="CAJNOB010000023">
    <property type="protein sequence ID" value="CAF0698951.1"/>
    <property type="molecule type" value="Genomic_DNA"/>
</dbReference>
<sequence length="105" mass="11338">MSVVGSNYTKRSAGSLPVVTREMVIQNRLGLHARPAALFVKTATRYGSEIRVEKDGEEVNGKSIMGLMLLAAGYGSRIKVTAVGPDAREAIEALEKLVTSKFQDE</sequence>
<protein>
    <submittedName>
        <fullName evidence="6">Phosphocarrier protein HPr</fullName>
    </submittedName>
</protein>
<dbReference type="PANTHER" id="PTHR33705:SF2">
    <property type="entry name" value="PHOSPHOCARRIER PROTEIN NPR"/>
    <property type="match status" value="1"/>
</dbReference>
<dbReference type="PROSITE" id="PS00369">
    <property type="entry name" value="PTS_HPR_HIS"/>
    <property type="match status" value="1"/>
</dbReference>
<reference evidence="6" key="1">
    <citation type="submission" date="2021-02" db="EMBL/GenBank/DDBJ databases">
        <authorList>
            <person name="Cremers G."/>
            <person name="Picone N."/>
        </authorList>
    </citation>
    <scope>NUCLEOTIDE SEQUENCE</scope>
    <source>
        <strain evidence="6">PQ17</strain>
    </source>
</reference>
<dbReference type="PROSITE" id="PS51350">
    <property type="entry name" value="PTS_HPR_DOM"/>
    <property type="match status" value="1"/>
</dbReference>
<dbReference type="GO" id="GO:0005737">
    <property type="term" value="C:cytoplasm"/>
    <property type="evidence" value="ECO:0007669"/>
    <property type="project" value="UniProtKB-SubCell"/>
</dbReference>